<comment type="caution">
    <text evidence="6">The sequence shown here is derived from an EMBL/GenBank/DDBJ whole genome shotgun (WGS) entry which is preliminary data.</text>
</comment>
<feature type="domain" description="HTH lysR-type" evidence="5">
    <location>
        <begin position="4"/>
        <end position="61"/>
    </location>
</feature>
<proteinExistence type="inferred from homology"/>
<evidence type="ECO:0000313" key="6">
    <source>
        <dbReference type="EMBL" id="NYH80701.1"/>
    </source>
</evidence>
<name>A0A852Z1N6_9ACTN</name>
<dbReference type="GO" id="GO:0000976">
    <property type="term" value="F:transcription cis-regulatory region binding"/>
    <property type="evidence" value="ECO:0007669"/>
    <property type="project" value="TreeGrafter"/>
</dbReference>
<dbReference type="InterPro" id="IPR036390">
    <property type="entry name" value="WH_DNA-bd_sf"/>
</dbReference>
<comment type="similarity">
    <text evidence="1">Belongs to the LysR transcriptional regulatory family.</text>
</comment>
<dbReference type="AlphaFoldDB" id="A0A852Z1N6"/>
<evidence type="ECO:0000259" key="5">
    <source>
        <dbReference type="PROSITE" id="PS50931"/>
    </source>
</evidence>
<evidence type="ECO:0000256" key="2">
    <source>
        <dbReference type="ARBA" id="ARBA00023015"/>
    </source>
</evidence>
<dbReference type="InterPro" id="IPR036388">
    <property type="entry name" value="WH-like_DNA-bd_sf"/>
</dbReference>
<keyword evidence="4" id="KW-0804">Transcription</keyword>
<dbReference type="Pfam" id="PF00126">
    <property type="entry name" value="HTH_1"/>
    <property type="match status" value="1"/>
</dbReference>
<evidence type="ECO:0000256" key="3">
    <source>
        <dbReference type="ARBA" id="ARBA00023125"/>
    </source>
</evidence>
<dbReference type="InterPro" id="IPR005119">
    <property type="entry name" value="LysR_subst-bd"/>
</dbReference>
<dbReference type="RefSeq" id="WP_179537021.1">
    <property type="nucleotide sequence ID" value="NZ_JACBYW010000008.1"/>
</dbReference>
<dbReference type="Proteomes" id="UP000548304">
    <property type="component" value="Unassembled WGS sequence"/>
</dbReference>
<dbReference type="Gene3D" id="3.40.190.10">
    <property type="entry name" value="Periplasmic binding protein-like II"/>
    <property type="match status" value="2"/>
</dbReference>
<evidence type="ECO:0000256" key="4">
    <source>
        <dbReference type="ARBA" id="ARBA00023163"/>
    </source>
</evidence>
<dbReference type="SUPFAM" id="SSF53850">
    <property type="entry name" value="Periplasmic binding protein-like II"/>
    <property type="match status" value="1"/>
</dbReference>
<dbReference type="PROSITE" id="PS50931">
    <property type="entry name" value="HTH_LYSR"/>
    <property type="match status" value="1"/>
</dbReference>
<dbReference type="SUPFAM" id="SSF46785">
    <property type="entry name" value="Winged helix' DNA-binding domain"/>
    <property type="match status" value="1"/>
</dbReference>
<reference evidence="6 7" key="1">
    <citation type="submission" date="2020-07" db="EMBL/GenBank/DDBJ databases">
        <title>Genomic Encyclopedia of Type Strains, Phase III (KMG-III): the genomes of soil and plant-associated and newly described type strains.</title>
        <authorList>
            <person name="Whitman W."/>
        </authorList>
    </citation>
    <scope>NUCLEOTIDE SEQUENCE [LARGE SCALE GENOMIC DNA]</scope>
    <source>
        <strain evidence="6 7">CECT 8576</strain>
    </source>
</reference>
<dbReference type="InterPro" id="IPR000847">
    <property type="entry name" value="LysR_HTH_N"/>
</dbReference>
<accession>A0A852Z1N6</accession>
<dbReference type="EMBL" id="JACBYW010000008">
    <property type="protein sequence ID" value="NYH80701.1"/>
    <property type="molecule type" value="Genomic_DNA"/>
</dbReference>
<dbReference type="PANTHER" id="PTHR30126:SF39">
    <property type="entry name" value="HTH-TYPE TRANSCRIPTIONAL REGULATOR CYSL"/>
    <property type="match status" value="1"/>
</dbReference>
<keyword evidence="2" id="KW-0805">Transcription regulation</keyword>
<keyword evidence="3 6" id="KW-0238">DNA-binding</keyword>
<evidence type="ECO:0000313" key="7">
    <source>
        <dbReference type="Proteomes" id="UP000548304"/>
    </source>
</evidence>
<gene>
    <name evidence="6" type="ORF">FHR84_004067</name>
</gene>
<dbReference type="Pfam" id="PF03466">
    <property type="entry name" value="LysR_substrate"/>
    <property type="match status" value="1"/>
</dbReference>
<dbReference type="Gene3D" id="1.10.10.10">
    <property type="entry name" value="Winged helix-like DNA-binding domain superfamily/Winged helix DNA-binding domain"/>
    <property type="match status" value="1"/>
</dbReference>
<keyword evidence="7" id="KW-1185">Reference proteome</keyword>
<sequence>MSSPDPESLRVLVLVGRLGSIGAAAVELGISQPSASKRLTGLERQLGLTLVARSRQGCHLTPAGELIDEWAQQLLARLDGLLDGARALRAQHDSRLRVAASMTVAEYLAPSWIGALRETTDIRVELEVTNSLTVAEHVRHGHTDLGFVETPTPPEGVASRQVTTDTVLVIAPVDHPWAHRRFPLRGEELAATPLILRERGSGTRETLYRALGSVGVEPVAPLLELHSTTAVRNAVVAGAGPAVLSRLAVDTDLVRKRLVPVAVEGLDLSRPLRAVWRAGHQLTGTAATLLALAVRSS</sequence>
<dbReference type="PANTHER" id="PTHR30126">
    <property type="entry name" value="HTH-TYPE TRANSCRIPTIONAL REGULATOR"/>
    <property type="match status" value="1"/>
</dbReference>
<protein>
    <submittedName>
        <fullName evidence="6">DNA-binding transcriptional LysR family regulator</fullName>
    </submittedName>
</protein>
<evidence type="ECO:0000256" key="1">
    <source>
        <dbReference type="ARBA" id="ARBA00009437"/>
    </source>
</evidence>
<dbReference type="PRINTS" id="PR00039">
    <property type="entry name" value="HTHLYSR"/>
</dbReference>
<dbReference type="GO" id="GO:0003700">
    <property type="term" value="F:DNA-binding transcription factor activity"/>
    <property type="evidence" value="ECO:0007669"/>
    <property type="project" value="InterPro"/>
</dbReference>
<organism evidence="6 7">
    <name type="scientific">Actinopolyspora biskrensis</name>
    <dbReference type="NCBI Taxonomy" id="1470178"/>
    <lineage>
        <taxon>Bacteria</taxon>
        <taxon>Bacillati</taxon>
        <taxon>Actinomycetota</taxon>
        <taxon>Actinomycetes</taxon>
        <taxon>Actinopolysporales</taxon>
        <taxon>Actinopolysporaceae</taxon>
        <taxon>Actinopolyspora</taxon>
    </lineage>
</organism>